<feature type="domain" description="DUF6594" evidence="3">
    <location>
        <begin position="113"/>
        <end position="382"/>
    </location>
</feature>
<accession>A0A6A6XHI9</accession>
<feature type="transmembrane region" description="Helical" evidence="2">
    <location>
        <begin position="306"/>
        <end position="324"/>
    </location>
</feature>
<protein>
    <recommendedName>
        <fullName evidence="3">DUF6594 domain-containing protein</fullName>
    </recommendedName>
</protein>
<dbReference type="EMBL" id="MU001845">
    <property type="protein sequence ID" value="KAF2795882.1"/>
    <property type="molecule type" value="Genomic_DNA"/>
</dbReference>
<feature type="region of interest" description="Disordered" evidence="1">
    <location>
        <begin position="163"/>
        <end position="182"/>
    </location>
</feature>
<feature type="transmembrane region" description="Helical" evidence="2">
    <location>
        <begin position="370"/>
        <end position="389"/>
    </location>
</feature>
<evidence type="ECO:0000313" key="5">
    <source>
        <dbReference type="Proteomes" id="UP000799757"/>
    </source>
</evidence>
<dbReference type="PANTHER" id="PTHR34502:SF3">
    <property type="entry name" value="DUF6594 DOMAIN-CONTAINING PROTEIN"/>
    <property type="match status" value="1"/>
</dbReference>
<keyword evidence="5" id="KW-1185">Reference proteome</keyword>
<evidence type="ECO:0000259" key="3">
    <source>
        <dbReference type="Pfam" id="PF20237"/>
    </source>
</evidence>
<dbReference type="InterPro" id="IPR046529">
    <property type="entry name" value="DUF6594"/>
</dbReference>
<keyword evidence="2" id="KW-0812">Transmembrane</keyword>
<keyword evidence="2" id="KW-0472">Membrane</keyword>
<dbReference type="OrthoDB" id="3533814at2759"/>
<proteinExistence type="predicted"/>
<dbReference type="PANTHER" id="PTHR34502">
    <property type="entry name" value="DUF6594 DOMAIN-CONTAINING PROTEIN-RELATED"/>
    <property type="match status" value="1"/>
</dbReference>
<sequence>MIVTKMTPDGRSRTFNKAFTVHASQCVRGSWEYQLKDPLTGILYEDSAWFPERKLRFNWGEGSQGSGDAIINILSPTTTAVNTDLQRIYFPQAPRLVKRSVDKCKVEDYQDGYPRQAAFQSSEPSFSIYRAFNYLHSRVILELQDELRCLEDDLSNMDKMDFDNGDEERLKSRGHDLRQAKRKKTESARARLIAAIRDKLVSYDEILVKARELNVFQRPSKRDYRSFRTWFWNEKPLSYELEEEFIKRKEDLITLRNGREWGGFDGLVENLIRKCHCSFTHRLFTTPELRGKSDSKYIYYYSSSRISILVNLILTFTIFVLLVLPVVTMYKLTSGGNPTSTFDAIGILVVFTLLFSAAMSVLTKAKRHELFAASAAYCAVLVVFISNFGGQKGLGKEE</sequence>
<keyword evidence="2" id="KW-1133">Transmembrane helix</keyword>
<reference evidence="4" key="1">
    <citation type="journal article" date="2020" name="Stud. Mycol.">
        <title>101 Dothideomycetes genomes: a test case for predicting lifestyles and emergence of pathogens.</title>
        <authorList>
            <person name="Haridas S."/>
            <person name="Albert R."/>
            <person name="Binder M."/>
            <person name="Bloem J."/>
            <person name="Labutti K."/>
            <person name="Salamov A."/>
            <person name="Andreopoulos B."/>
            <person name="Baker S."/>
            <person name="Barry K."/>
            <person name="Bills G."/>
            <person name="Bluhm B."/>
            <person name="Cannon C."/>
            <person name="Castanera R."/>
            <person name="Culley D."/>
            <person name="Daum C."/>
            <person name="Ezra D."/>
            <person name="Gonzalez J."/>
            <person name="Henrissat B."/>
            <person name="Kuo A."/>
            <person name="Liang C."/>
            <person name="Lipzen A."/>
            <person name="Lutzoni F."/>
            <person name="Magnuson J."/>
            <person name="Mondo S."/>
            <person name="Nolan M."/>
            <person name="Ohm R."/>
            <person name="Pangilinan J."/>
            <person name="Park H.-J."/>
            <person name="Ramirez L."/>
            <person name="Alfaro M."/>
            <person name="Sun H."/>
            <person name="Tritt A."/>
            <person name="Yoshinaga Y."/>
            <person name="Zwiers L.-H."/>
            <person name="Turgeon B."/>
            <person name="Goodwin S."/>
            <person name="Spatafora J."/>
            <person name="Crous P."/>
            <person name="Grigoriev I."/>
        </authorList>
    </citation>
    <scope>NUCLEOTIDE SEQUENCE</scope>
    <source>
        <strain evidence="4">CBS 109.77</strain>
    </source>
</reference>
<organism evidence="4 5">
    <name type="scientific">Melanomma pulvis-pyrius CBS 109.77</name>
    <dbReference type="NCBI Taxonomy" id="1314802"/>
    <lineage>
        <taxon>Eukaryota</taxon>
        <taxon>Fungi</taxon>
        <taxon>Dikarya</taxon>
        <taxon>Ascomycota</taxon>
        <taxon>Pezizomycotina</taxon>
        <taxon>Dothideomycetes</taxon>
        <taxon>Pleosporomycetidae</taxon>
        <taxon>Pleosporales</taxon>
        <taxon>Melanommataceae</taxon>
        <taxon>Melanomma</taxon>
    </lineage>
</organism>
<evidence type="ECO:0000313" key="4">
    <source>
        <dbReference type="EMBL" id="KAF2795882.1"/>
    </source>
</evidence>
<evidence type="ECO:0000256" key="2">
    <source>
        <dbReference type="SAM" id="Phobius"/>
    </source>
</evidence>
<dbReference type="AlphaFoldDB" id="A0A6A6XHI9"/>
<dbReference type="Pfam" id="PF20237">
    <property type="entry name" value="DUF6594"/>
    <property type="match status" value="1"/>
</dbReference>
<name>A0A6A6XHI9_9PLEO</name>
<feature type="transmembrane region" description="Helical" evidence="2">
    <location>
        <begin position="344"/>
        <end position="363"/>
    </location>
</feature>
<evidence type="ECO:0000256" key="1">
    <source>
        <dbReference type="SAM" id="MobiDB-lite"/>
    </source>
</evidence>
<gene>
    <name evidence="4" type="ORF">K505DRAFT_301285</name>
</gene>
<dbReference type="Proteomes" id="UP000799757">
    <property type="component" value="Unassembled WGS sequence"/>
</dbReference>